<keyword evidence="2" id="KW-1185">Reference proteome</keyword>
<evidence type="ECO:0000313" key="2">
    <source>
        <dbReference type="Proteomes" id="UP000663760"/>
    </source>
</evidence>
<evidence type="ECO:0000313" key="1">
    <source>
        <dbReference type="EMBL" id="CAA7390658.1"/>
    </source>
</evidence>
<organism evidence="1 2">
    <name type="scientific">Spirodela intermedia</name>
    <name type="common">Intermediate duckweed</name>
    <dbReference type="NCBI Taxonomy" id="51605"/>
    <lineage>
        <taxon>Eukaryota</taxon>
        <taxon>Viridiplantae</taxon>
        <taxon>Streptophyta</taxon>
        <taxon>Embryophyta</taxon>
        <taxon>Tracheophyta</taxon>
        <taxon>Spermatophyta</taxon>
        <taxon>Magnoliopsida</taxon>
        <taxon>Liliopsida</taxon>
        <taxon>Araceae</taxon>
        <taxon>Lemnoideae</taxon>
        <taxon>Spirodela</taxon>
    </lineage>
</organism>
<dbReference type="AlphaFoldDB" id="A0A7I8K147"/>
<protein>
    <submittedName>
        <fullName evidence="1">Uncharacterized protein</fullName>
    </submittedName>
</protein>
<name>A0A7I8K147_SPIIN</name>
<gene>
    <name evidence="1" type="ORF">SI8410_02002109</name>
</gene>
<dbReference type="Proteomes" id="UP000663760">
    <property type="component" value="Chromosome 2"/>
</dbReference>
<accession>A0A7I8K147</accession>
<proteinExistence type="predicted"/>
<reference evidence="1" key="1">
    <citation type="submission" date="2020-02" db="EMBL/GenBank/DDBJ databases">
        <authorList>
            <person name="Scholz U."/>
            <person name="Mascher M."/>
            <person name="Fiebig A."/>
        </authorList>
    </citation>
    <scope>NUCLEOTIDE SEQUENCE</scope>
</reference>
<dbReference type="EMBL" id="LR746265">
    <property type="protein sequence ID" value="CAA7390658.1"/>
    <property type="molecule type" value="Genomic_DNA"/>
</dbReference>
<sequence length="34" mass="4286">MLLTTDIYIYMYIYIYRYNYTYLSTPKITVTYID</sequence>